<name>A0A395HYS9_ASPHC</name>
<dbReference type="OrthoDB" id="3180714at2759"/>
<feature type="region of interest" description="Disordered" evidence="1">
    <location>
        <begin position="55"/>
        <end position="74"/>
    </location>
</feature>
<feature type="compositionally biased region" description="Acidic residues" evidence="1">
    <location>
        <begin position="435"/>
        <end position="448"/>
    </location>
</feature>
<proteinExistence type="predicted"/>
<evidence type="ECO:0000313" key="2">
    <source>
        <dbReference type="EMBL" id="RAL11404.1"/>
    </source>
</evidence>
<dbReference type="EMBL" id="KZ824289">
    <property type="protein sequence ID" value="RAL11404.1"/>
    <property type="molecule type" value="Genomic_DNA"/>
</dbReference>
<organism evidence="2 3">
    <name type="scientific">Aspergillus homomorphus (strain CBS 101889)</name>
    <dbReference type="NCBI Taxonomy" id="1450537"/>
    <lineage>
        <taxon>Eukaryota</taxon>
        <taxon>Fungi</taxon>
        <taxon>Dikarya</taxon>
        <taxon>Ascomycota</taxon>
        <taxon>Pezizomycotina</taxon>
        <taxon>Eurotiomycetes</taxon>
        <taxon>Eurotiomycetidae</taxon>
        <taxon>Eurotiales</taxon>
        <taxon>Aspergillaceae</taxon>
        <taxon>Aspergillus</taxon>
        <taxon>Aspergillus subgen. Circumdati</taxon>
    </lineage>
</organism>
<feature type="region of interest" description="Disordered" evidence="1">
    <location>
        <begin position="428"/>
        <end position="453"/>
    </location>
</feature>
<dbReference type="Gene3D" id="3.40.140.10">
    <property type="entry name" value="Cytidine Deaminase, domain 2"/>
    <property type="match status" value="1"/>
</dbReference>
<reference evidence="2 3" key="1">
    <citation type="submission" date="2018-02" db="EMBL/GenBank/DDBJ databases">
        <title>The genomes of Aspergillus section Nigri reveals drivers in fungal speciation.</title>
        <authorList>
            <consortium name="DOE Joint Genome Institute"/>
            <person name="Vesth T.C."/>
            <person name="Nybo J."/>
            <person name="Theobald S."/>
            <person name="Brandl J."/>
            <person name="Frisvad J.C."/>
            <person name="Nielsen K.F."/>
            <person name="Lyhne E.K."/>
            <person name="Kogle M.E."/>
            <person name="Kuo A."/>
            <person name="Riley R."/>
            <person name="Clum A."/>
            <person name="Nolan M."/>
            <person name="Lipzen A."/>
            <person name="Salamov A."/>
            <person name="Henrissat B."/>
            <person name="Wiebenga A."/>
            <person name="De vries R.P."/>
            <person name="Grigoriev I.V."/>
            <person name="Mortensen U.H."/>
            <person name="Andersen M.R."/>
            <person name="Baker S.E."/>
        </authorList>
    </citation>
    <scope>NUCLEOTIDE SEQUENCE [LARGE SCALE GENOMIC DNA]</scope>
    <source>
        <strain evidence="2 3">CBS 101889</strain>
    </source>
</reference>
<keyword evidence="3" id="KW-1185">Reference proteome</keyword>
<dbReference type="Proteomes" id="UP000248961">
    <property type="component" value="Unassembled WGS sequence"/>
</dbReference>
<dbReference type="RefSeq" id="XP_025550558.1">
    <property type="nucleotide sequence ID" value="XM_025699103.1"/>
</dbReference>
<dbReference type="SUPFAM" id="SSF53927">
    <property type="entry name" value="Cytidine deaminase-like"/>
    <property type="match status" value="1"/>
</dbReference>
<gene>
    <name evidence="2" type="ORF">BO97DRAFT_454283</name>
</gene>
<evidence type="ECO:0008006" key="4">
    <source>
        <dbReference type="Google" id="ProtNLM"/>
    </source>
</evidence>
<feature type="compositionally biased region" description="Pro residues" evidence="1">
    <location>
        <begin position="116"/>
        <end position="130"/>
    </location>
</feature>
<sequence>MDAESILRGVQPLMGEVVPIRSVQETRPLEEYAEAYVAEVNVKTASKVIKALDSKFPRDSSHPQSHLRRFAKHNQIPESLRPTLLKQGYLPSQTIFVLVPPPLPAPEALQALLAPFAPPPREPPTTPQPTEPSSTTTSAPAPADTTPAASKITLHTITVPMQPPLTPPQAELWSSKMWPVVFNPAAPRALIAPPPQILSRVRDSINPKAGHYLALAQIVAAEAEQSGLGRGVGAVVVDPELEPEATDIDPQTEAAEGGSTWTDAIVAVAGDGRYSRREGGNPAQAELVGGGGGGGPNPNCGVYNADCEGGPELHALMRVVELISSKRREDQPGSRRQQIRPVLYGLEDYFLKKSDVAAKVEADDGGVGPRIRSRAQGGYLCNDLDVYFSHEPCICCCMGLLLSRFRAVIFPRRGRMVSGGLASEPVVKPVPVETEGGESTEASEDKEDDSEKTREYYGLHWRKELNWRALGFEFVAENDSTGESCAEKGVPFHA</sequence>
<dbReference type="VEuPathDB" id="FungiDB:BO97DRAFT_454283"/>
<feature type="compositionally biased region" description="Low complexity" evidence="1">
    <location>
        <begin position="131"/>
        <end position="146"/>
    </location>
</feature>
<feature type="region of interest" description="Disordered" evidence="1">
    <location>
        <begin position="115"/>
        <end position="146"/>
    </location>
</feature>
<protein>
    <recommendedName>
        <fullName evidence="4">Cytidine deaminase-like protein</fullName>
    </recommendedName>
</protein>
<dbReference type="AlphaFoldDB" id="A0A395HYS9"/>
<dbReference type="GeneID" id="37203392"/>
<dbReference type="InterPro" id="IPR016193">
    <property type="entry name" value="Cytidine_deaminase-like"/>
</dbReference>
<dbReference type="GO" id="GO:0003824">
    <property type="term" value="F:catalytic activity"/>
    <property type="evidence" value="ECO:0007669"/>
    <property type="project" value="InterPro"/>
</dbReference>
<evidence type="ECO:0000256" key="1">
    <source>
        <dbReference type="SAM" id="MobiDB-lite"/>
    </source>
</evidence>
<dbReference type="GO" id="GO:0006139">
    <property type="term" value="P:nucleobase-containing compound metabolic process"/>
    <property type="evidence" value="ECO:0007669"/>
    <property type="project" value="UniProtKB-ARBA"/>
</dbReference>
<evidence type="ECO:0000313" key="3">
    <source>
        <dbReference type="Proteomes" id="UP000248961"/>
    </source>
</evidence>
<dbReference type="STRING" id="1450537.A0A395HYS9"/>
<accession>A0A395HYS9</accession>